<dbReference type="PANTHER" id="PTHR46268">
    <property type="entry name" value="STRESS RESPONSE PROTEIN NHAX"/>
    <property type="match status" value="1"/>
</dbReference>
<dbReference type="Pfam" id="PF00582">
    <property type="entry name" value="Usp"/>
    <property type="match status" value="2"/>
</dbReference>
<comment type="similarity">
    <text evidence="1">Belongs to the universal stress protein A family.</text>
</comment>
<feature type="compositionally biased region" description="Low complexity" evidence="2">
    <location>
        <begin position="284"/>
        <end position="296"/>
    </location>
</feature>
<dbReference type="SUPFAM" id="SSF52402">
    <property type="entry name" value="Adenine nucleotide alpha hydrolases-like"/>
    <property type="match status" value="2"/>
</dbReference>
<proteinExistence type="inferred from homology"/>
<organism evidence="4 5">
    <name type="scientific">Amycolatopsis cynarae</name>
    <dbReference type="NCBI Taxonomy" id="2995223"/>
    <lineage>
        <taxon>Bacteria</taxon>
        <taxon>Bacillati</taxon>
        <taxon>Actinomycetota</taxon>
        <taxon>Actinomycetes</taxon>
        <taxon>Pseudonocardiales</taxon>
        <taxon>Pseudonocardiaceae</taxon>
        <taxon>Amycolatopsis</taxon>
    </lineage>
</organism>
<reference evidence="4" key="1">
    <citation type="submission" date="2022-11" db="EMBL/GenBank/DDBJ databases">
        <authorList>
            <person name="Mo P."/>
        </authorList>
    </citation>
    <scope>NUCLEOTIDE SEQUENCE</scope>
    <source>
        <strain evidence="4">HUAS 11-8</strain>
    </source>
</reference>
<dbReference type="RefSeq" id="WP_268759050.1">
    <property type="nucleotide sequence ID" value="NZ_CP113836.1"/>
</dbReference>
<dbReference type="EMBL" id="CP113836">
    <property type="protein sequence ID" value="WAL68960.1"/>
    <property type="molecule type" value="Genomic_DNA"/>
</dbReference>
<dbReference type="PRINTS" id="PR01438">
    <property type="entry name" value="UNVRSLSTRESS"/>
</dbReference>
<sequence>MMSDSGSPVVVGVDGSGSALEAARWAAREATRLAVPVRLVHSYTGIGHPGRQLTHDQLREHGELRLRAACTAVRESAPGVTVEKVLREGDPRVVLLDESRRAALVVLGSRGLSGVSRLIMGSAGLTLAVHARCPVVVVRSPGYDRGPVVVGVDGWPACAAAVRFAFTEAARFGAGLTAVRTWHNPGVAGPMAVHEEERAQLIRQLSPLAREFPQVPVEHVVLRGRPGRTLLEFGRHARMLVVGTRGRTGFAGLLLGSTSQAVVQQGTCPVAVVRSEDSDDRTEPAATTPAGAAAPV</sequence>
<feature type="domain" description="UspA" evidence="3">
    <location>
        <begin position="8"/>
        <end position="139"/>
    </location>
</feature>
<dbReference type="Proteomes" id="UP001163203">
    <property type="component" value="Chromosome"/>
</dbReference>
<keyword evidence="5" id="KW-1185">Reference proteome</keyword>
<accession>A0ABY7BAG9</accession>
<feature type="region of interest" description="Disordered" evidence="2">
    <location>
        <begin position="275"/>
        <end position="296"/>
    </location>
</feature>
<dbReference type="Gene3D" id="3.40.50.620">
    <property type="entry name" value="HUPs"/>
    <property type="match status" value="2"/>
</dbReference>
<evidence type="ECO:0000256" key="1">
    <source>
        <dbReference type="ARBA" id="ARBA00008791"/>
    </source>
</evidence>
<name>A0ABY7BAG9_9PSEU</name>
<dbReference type="InterPro" id="IPR014729">
    <property type="entry name" value="Rossmann-like_a/b/a_fold"/>
</dbReference>
<evidence type="ECO:0000256" key="2">
    <source>
        <dbReference type="SAM" id="MobiDB-lite"/>
    </source>
</evidence>
<dbReference type="InterPro" id="IPR006016">
    <property type="entry name" value="UspA"/>
</dbReference>
<dbReference type="InterPro" id="IPR006015">
    <property type="entry name" value="Universal_stress_UspA"/>
</dbReference>
<feature type="domain" description="UspA" evidence="3">
    <location>
        <begin position="147"/>
        <end position="274"/>
    </location>
</feature>
<gene>
    <name evidence="4" type="ORF">ORV05_14700</name>
</gene>
<dbReference type="PANTHER" id="PTHR46268:SF6">
    <property type="entry name" value="UNIVERSAL STRESS PROTEIN UP12"/>
    <property type="match status" value="1"/>
</dbReference>
<protein>
    <submittedName>
        <fullName evidence="4">Universal stress protein</fullName>
    </submittedName>
</protein>
<evidence type="ECO:0000313" key="5">
    <source>
        <dbReference type="Proteomes" id="UP001163203"/>
    </source>
</evidence>
<evidence type="ECO:0000313" key="4">
    <source>
        <dbReference type="EMBL" id="WAL68960.1"/>
    </source>
</evidence>
<evidence type="ECO:0000259" key="3">
    <source>
        <dbReference type="Pfam" id="PF00582"/>
    </source>
</evidence>